<reference evidence="6" key="1">
    <citation type="journal article" date="2021" name="Nat. Commun.">
        <title>Genetic determinants of endophytism in the Arabidopsis root mycobiome.</title>
        <authorList>
            <person name="Mesny F."/>
            <person name="Miyauchi S."/>
            <person name="Thiergart T."/>
            <person name="Pickel B."/>
            <person name="Atanasova L."/>
            <person name="Karlsson M."/>
            <person name="Huettel B."/>
            <person name="Barry K.W."/>
            <person name="Haridas S."/>
            <person name="Chen C."/>
            <person name="Bauer D."/>
            <person name="Andreopoulos W."/>
            <person name="Pangilinan J."/>
            <person name="LaButti K."/>
            <person name="Riley R."/>
            <person name="Lipzen A."/>
            <person name="Clum A."/>
            <person name="Drula E."/>
            <person name="Henrissat B."/>
            <person name="Kohler A."/>
            <person name="Grigoriev I.V."/>
            <person name="Martin F.M."/>
            <person name="Hacquard S."/>
        </authorList>
    </citation>
    <scope>NUCLEOTIDE SEQUENCE</scope>
    <source>
        <strain evidence="6">MPI-CAGE-AT-0147</strain>
    </source>
</reference>
<dbReference type="GO" id="GO:0016491">
    <property type="term" value="F:oxidoreductase activity"/>
    <property type="evidence" value="ECO:0007669"/>
    <property type="project" value="UniProtKB-KW"/>
</dbReference>
<evidence type="ECO:0000259" key="5">
    <source>
        <dbReference type="Pfam" id="PF00724"/>
    </source>
</evidence>
<evidence type="ECO:0000313" key="6">
    <source>
        <dbReference type="EMBL" id="KAH7131304.1"/>
    </source>
</evidence>
<sequence length="416" mass="44657">MAKTPLAQPLTLPCGLTLPNRLVKAALAEQMADSQQLPNTAQYGRTYGAWADGGWGMVITGNVQIDERYLGAPYDAAIDSTTSMSEDKVVAAYKSLASVCRRAGTPTIVQINHPGRQSPLGAGKRRLWSKTLAPSAIPLNMGPDLISRLVSGLVFGTPKEMAVTEIEDVVHRFANAARITALAGFDGIEIHAAHGYLLAQFLSARSNHRTDAYGGSPAARAKIVVDIIKAVRAVVPKTFCIGLKLNSVDHQTSGGGSSEMEDCLQQTELIAATGLDFLEVSGGSYENPLMFTGINSAPTQSARTAARESFFLDFAKEIRARLPNMALMVTGGFQTRQGMEVALEEACDMVGIGRPSVLNPSLPANIILNNEVQQADAKMFRKRVPTPWLLKKIAPKSIGAGVESVWYNNEMKKMGK</sequence>
<evidence type="ECO:0000256" key="1">
    <source>
        <dbReference type="ARBA" id="ARBA00005979"/>
    </source>
</evidence>
<dbReference type="AlphaFoldDB" id="A0A9P9E2T9"/>
<dbReference type="SUPFAM" id="SSF51395">
    <property type="entry name" value="FMN-linked oxidoreductases"/>
    <property type="match status" value="1"/>
</dbReference>
<dbReference type="Proteomes" id="UP000738349">
    <property type="component" value="Unassembled WGS sequence"/>
</dbReference>
<dbReference type="InterPro" id="IPR001155">
    <property type="entry name" value="OxRdtase_FMN_N"/>
</dbReference>
<gene>
    <name evidence="6" type="ORF">EDB81DRAFT_660884</name>
</gene>
<keyword evidence="7" id="KW-1185">Reference proteome</keyword>
<feature type="domain" description="NADH:flavin oxidoreductase/NADH oxidase N-terminal" evidence="5">
    <location>
        <begin position="7"/>
        <end position="366"/>
    </location>
</feature>
<comment type="similarity">
    <text evidence="1">Belongs to the NADH:flavin oxidoreductase/NADH oxidase family.</text>
</comment>
<dbReference type="CDD" id="cd04733">
    <property type="entry name" value="OYE_like_2_FMN"/>
    <property type="match status" value="1"/>
</dbReference>
<dbReference type="Gene3D" id="3.20.20.70">
    <property type="entry name" value="Aldolase class I"/>
    <property type="match status" value="1"/>
</dbReference>
<evidence type="ECO:0000256" key="4">
    <source>
        <dbReference type="ARBA" id="ARBA00023002"/>
    </source>
</evidence>
<name>A0A9P9E2T9_9HYPO</name>
<protein>
    <recommendedName>
        <fullName evidence="5">NADH:flavin oxidoreductase/NADH oxidase N-terminal domain-containing protein</fullName>
    </recommendedName>
</protein>
<dbReference type="InterPro" id="IPR051799">
    <property type="entry name" value="NADH_flavin_oxidoreductase"/>
</dbReference>
<keyword evidence="3" id="KW-0288">FMN</keyword>
<dbReference type="PANTHER" id="PTHR43656:SF2">
    <property type="entry name" value="BINDING OXIDOREDUCTASE, PUTATIVE (AFU_ORTHOLOGUE AFUA_2G08260)-RELATED"/>
    <property type="match status" value="1"/>
</dbReference>
<keyword evidence="4" id="KW-0560">Oxidoreductase</keyword>
<accession>A0A9P9E2T9</accession>
<proteinExistence type="inferred from homology"/>
<evidence type="ECO:0000256" key="3">
    <source>
        <dbReference type="ARBA" id="ARBA00022643"/>
    </source>
</evidence>
<dbReference type="InterPro" id="IPR013785">
    <property type="entry name" value="Aldolase_TIM"/>
</dbReference>
<dbReference type="GO" id="GO:0010181">
    <property type="term" value="F:FMN binding"/>
    <property type="evidence" value="ECO:0007669"/>
    <property type="project" value="InterPro"/>
</dbReference>
<dbReference type="PANTHER" id="PTHR43656">
    <property type="entry name" value="BINDING OXIDOREDUCTASE, PUTATIVE (AFU_ORTHOLOGUE AFUA_2G08260)-RELATED"/>
    <property type="match status" value="1"/>
</dbReference>
<organism evidence="6 7">
    <name type="scientific">Dactylonectria macrodidyma</name>
    <dbReference type="NCBI Taxonomy" id="307937"/>
    <lineage>
        <taxon>Eukaryota</taxon>
        <taxon>Fungi</taxon>
        <taxon>Dikarya</taxon>
        <taxon>Ascomycota</taxon>
        <taxon>Pezizomycotina</taxon>
        <taxon>Sordariomycetes</taxon>
        <taxon>Hypocreomycetidae</taxon>
        <taxon>Hypocreales</taxon>
        <taxon>Nectriaceae</taxon>
        <taxon>Dactylonectria</taxon>
    </lineage>
</organism>
<comment type="caution">
    <text evidence="6">The sequence shown here is derived from an EMBL/GenBank/DDBJ whole genome shotgun (WGS) entry which is preliminary data.</text>
</comment>
<keyword evidence="2" id="KW-0285">Flavoprotein</keyword>
<dbReference type="Pfam" id="PF00724">
    <property type="entry name" value="Oxidored_FMN"/>
    <property type="match status" value="1"/>
</dbReference>
<dbReference type="EMBL" id="JAGMUV010000017">
    <property type="protein sequence ID" value="KAH7131304.1"/>
    <property type="molecule type" value="Genomic_DNA"/>
</dbReference>
<evidence type="ECO:0000256" key="2">
    <source>
        <dbReference type="ARBA" id="ARBA00022630"/>
    </source>
</evidence>
<evidence type="ECO:0000313" key="7">
    <source>
        <dbReference type="Proteomes" id="UP000738349"/>
    </source>
</evidence>
<dbReference type="OrthoDB" id="1663137at2759"/>